<evidence type="ECO:0000313" key="10">
    <source>
        <dbReference type="EMBL" id="OOY10933.1"/>
    </source>
</evidence>
<proteinExistence type="inferred from homology"/>
<keyword evidence="5 8" id="KW-0812">Transmembrane</keyword>
<feature type="transmembrane region" description="Helical" evidence="8">
    <location>
        <begin position="99"/>
        <end position="121"/>
    </location>
</feature>
<dbReference type="EMBL" id="MPZS01000003">
    <property type="protein sequence ID" value="OOY10933.1"/>
    <property type="molecule type" value="Genomic_DNA"/>
</dbReference>
<feature type="transmembrane region" description="Helical" evidence="8">
    <location>
        <begin position="250"/>
        <end position="267"/>
    </location>
</feature>
<feature type="transmembrane region" description="Helical" evidence="8">
    <location>
        <begin position="359"/>
        <end position="379"/>
    </location>
</feature>
<feature type="domain" description="ABC transmembrane type-1" evidence="9">
    <location>
        <begin position="355"/>
        <end position="550"/>
    </location>
</feature>
<organism evidence="10 11">
    <name type="scientific">Thioclava marina</name>
    <dbReference type="NCBI Taxonomy" id="1915077"/>
    <lineage>
        <taxon>Bacteria</taxon>
        <taxon>Pseudomonadati</taxon>
        <taxon>Pseudomonadota</taxon>
        <taxon>Alphaproteobacteria</taxon>
        <taxon>Rhodobacterales</taxon>
        <taxon>Paracoccaceae</taxon>
        <taxon>Thioclava</taxon>
    </lineage>
</organism>
<evidence type="ECO:0000259" key="9">
    <source>
        <dbReference type="PROSITE" id="PS50928"/>
    </source>
</evidence>
<keyword evidence="6 8" id="KW-1133">Transmembrane helix</keyword>
<evidence type="ECO:0000313" key="11">
    <source>
        <dbReference type="Proteomes" id="UP000242224"/>
    </source>
</evidence>
<dbReference type="PANTHER" id="PTHR43357">
    <property type="entry name" value="INNER MEMBRANE ABC TRANSPORTER PERMEASE PROTEIN YDCV"/>
    <property type="match status" value="1"/>
</dbReference>
<evidence type="ECO:0000256" key="4">
    <source>
        <dbReference type="ARBA" id="ARBA00022519"/>
    </source>
</evidence>
<feature type="transmembrane region" description="Helical" evidence="8">
    <location>
        <begin position="531"/>
        <end position="552"/>
    </location>
</feature>
<dbReference type="InterPro" id="IPR000515">
    <property type="entry name" value="MetI-like"/>
</dbReference>
<accession>A0ABX3MHB8</accession>
<protein>
    <submittedName>
        <fullName evidence="10">ABC transporter permease</fullName>
    </submittedName>
</protein>
<dbReference type="PANTHER" id="PTHR43357:SF3">
    <property type="entry name" value="FE(3+)-TRANSPORT SYSTEM PERMEASE PROTEIN FBPB 2"/>
    <property type="match status" value="1"/>
</dbReference>
<feature type="transmembrane region" description="Helical" evidence="8">
    <location>
        <begin position="141"/>
        <end position="164"/>
    </location>
</feature>
<feature type="transmembrane region" description="Helical" evidence="8">
    <location>
        <begin position="189"/>
        <end position="214"/>
    </location>
</feature>
<evidence type="ECO:0000256" key="2">
    <source>
        <dbReference type="ARBA" id="ARBA00022448"/>
    </source>
</evidence>
<keyword evidence="4" id="KW-0997">Cell inner membrane</keyword>
<keyword evidence="2 8" id="KW-0813">Transport</keyword>
<evidence type="ECO:0000256" key="3">
    <source>
        <dbReference type="ARBA" id="ARBA00022475"/>
    </source>
</evidence>
<feature type="transmembrane region" description="Helical" evidence="8">
    <location>
        <begin position="391"/>
        <end position="416"/>
    </location>
</feature>
<dbReference type="PROSITE" id="PS50928">
    <property type="entry name" value="ABC_TM1"/>
    <property type="match status" value="2"/>
</dbReference>
<evidence type="ECO:0000256" key="1">
    <source>
        <dbReference type="ARBA" id="ARBA00004429"/>
    </source>
</evidence>
<comment type="subcellular location">
    <subcellularLocation>
        <location evidence="1">Cell inner membrane</location>
        <topology evidence="1">Multi-pass membrane protein</topology>
    </subcellularLocation>
    <subcellularLocation>
        <location evidence="8">Cell membrane</location>
        <topology evidence="8">Multi-pass membrane protein</topology>
    </subcellularLocation>
</comment>
<sequence length="565" mass="59133">MAERRAAVSGVTTALTTAALIVVVALPFVFIVLQAIFPDIGAGSFSRPFEHLGAVLKSEDFATQSANSLILGAGVVLTSALIATPLAAIRALYRLPGALIWDLLFLVPFMIPPYIATLGWVLSLQPAGYLQQLTGINLAGFLFSLPGIVFVMAMHTFPVIYFAASRSFAAIGARYSDVSRVFGAGPGRAFWRITLPLATPAVAASLLLVFAMTIEEYGTPAVLGARFDFDVLVTGIDTSLSDWPIDLPKAALLSLALIALSLAAFGFQRRIATARDFDVVGGKSTRAPQRNLGIWRGPALTLFALVAFVSTGFPLLAILATALSRTISGGLKPSNMGFENFRAIMTDSSGALSAMGTSFGLGLVAAIVAGFFGIAIAYVTTRGGSGRGRSLIDALAMLPNAAPGVVVALGLILLWNQPALPVTPYNTLGILVLAYVCILLPQPVRYTVAAFQQVNPSLEAAARVHGASATRTAWRVLVPLVAPSVLAAMLLVFTVAARELVASLLVAPVGTDTIGTYVWRQFDQGSIGEGMAVAFLTIIATTLVPLGILSALRKVERSGSSATNL</sequence>
<dbReference type="InterPro" id="IPR035906">
    <property type="entry name" value="MetI-like_sf"/>
</dbReference>
<dbReference type="CDD" id="cd06261">
    <property type="entry name" value="TM_PBP2"/>
    <property type="match status" value="2"/>
</dbReference>
<feature type="transmembrane region" description="Helical" evidence="8">
    <location>
        <begin position="422"/>
        <end position="440"/>
    </location>
</feature>
<feature type="transmembrane region" description="Helical" evidence="8">
    <location>
        <begin position="69"/>
        <end position="92"/>
    </location>
</feature>
<dbReference type="Gene3D" id="1.10.3720.10">
    <property type="entry name" value="MetI-like"/>
    <property type="match status" value="2"/>
</dbReference>
<dbReference type="SUPFAM" id="SSF161098">
    <property type="entry name" value="MetI-like"/>
    <property type="match status" value="2"/>
</dbReference>
<evidence type="ECO:0000256" key="8">
    <source>
        <dbReference type="RuleBase" id="RU363032"/>
    </source>
</evidence>
<dbReference type="Pfam" id="PF00528">
    <property type="entry name" value="BPD_transp_1"/>
    <property type="match status" value="1"/>
</dbReference>
<feature type="domain" description="ABC transmembrane type-1" evidence="9">
    <location>
        <begin position="65"/>
        <end position="264"/>
    </location>
</feature>
<feature type="transmembrane region" description="Helical" evidence="8">
    <location>
        <begin position="299"/>
        <end position="323"/>
    </location>
</feature>
<comment type="similarity">
    <text evidence="8">Belongs to the binding-protein-dependent transport system permease family.</text>
</comment>
<name>A0ABX3MHB8_9RHOB</name>
<feature type="transmembrane region" description="Helical" evidence="8">
    <location>
        <begin position="473"/>
        <end position="494"/>
    </location>
</feature>
<comment type="caution">
    <text evidence="10">The sequence shown here is derived from an EMBL/GenBank/DDBJ whole genome shotgun (WGS) entry which is preliminary data.</text>
</comment>
<evidence type="ECO:0000256" key="7">
    <source>
        <dbReference type="ARBA" id="ARBA00023136"/>
    </source>
</evidence>
<keyword evidence="3" id="KW-1003">Cell membrane</keyword>
<gene>
    <name evidence="10" type="ORF">BMG00_14385</name>
</gene>
<dbReference type="Proteomes" id="UP000242224">
    <property type="component" value="Unassembled WGS sequence"/>
</dbReference>
<evidence type="ECO:0000256" key="5">
    <source>
        <dbReference type="ARBA" id="ARBA00022692"/>
    </source>
</evidence>
<keyword evidence="7 8" id="KW-0472">Membrane</keyword>
<feature type="transmembrane region" description="Helical" evidence="8">
    <location>
        <begin position="12"/>
        <end position="37"/>
    </location>
</feature>
<evidence type="ECO:0000256" key="6">
    <source>
        <dbReference type="ARBA" id="ARBA00022989"/>
    </source>
</evidence>
<keyword evidence="11" id="KW-1185">Reference proteome</keyword>
<reference evidence="10 11" key="1">
    <citation type="submission" date="2016-11" db="EMBL/GenBank/DDBJ databases">
        <title>A multilocus sequence analysis scheme for characterization of bacteria in the genus Thioclava.</title>
        <authorList>
            <person name="Liu Y."/>
            <person name="Shao Z."/>
        </authorList>
    </citation>
    <scope>NUCLEOTIDE SEQUENCE [LARGE SCALE GENOMIC DNA]</scope>
    <source>
        <strain evidence="10 11">11.10-0-13</strain>
    </source>
</reference>